<name>S2KT39_BILW3</name>
<gene>
    <name evidence="1" type="ORF">HMPREF0179_05159</name>
</gene>
<comment type="caution">
    <text evidence="1">The sequence shown here is derived from an EMBL/GenBank/DDBJ whole genome shotgun (WGS) entry which is preliminary data.</text>
</comment>
<reference evidence="1 2" key="1">
    <citation type="submission" date="2010-10" db="EMBL/GenBank/DDBJ databases">
        <authorList>
            <consortium name="The Broad Institute Genome Sequencing Platform"/>
            <person name="Ward D."/>
            <person name="Earl A."/>
            <person name="Feldgarden M."/>
            <person name="Young S.K."/>
            <person name="Gargeya S."/>
            <person name="Zeng Q."/>
            <person name="Alvarado L."/>
            <person name="Berlin A."/>
            <person name="Bochicchio J."/>
            <person name="Chapman S.B."/>
            <person name="Chen Z."/>
            <person name="Freedman E."/>
            <person name="Gellesch M."/>
            <person name="Goldberg J."/>
            <person name="Griggs A."/>
            <person name="Gujja S."/>
            <person name="Heilman E."/>
            <person name="Heiman D."/>
            <person name="Howarth C."/>
            <person name="Mehta T."/>
            <person name="Neiman D."/>
            <person name="Pearson M."/>
            <person name="Roberts A."/>
            <person name="Saif S."/>
            <person name="Shea T."/>
            <person name="Shenoy N."/>
            <person name="Sisk P."/>
            <person name="Stolte C."/>
            <person name="Sykes S."/>
            <person name="White J."/>
            <person name="Yandava C."/>
            <person name="Allen-Vercoe E."/>
            <person name="Sibley C."/>
            <person name="Ambrose C.E."/>
            <person name="Strauss J."/>
            <person name="Daigneault M."/>
            <person name="Haas B."/>
            <person name="Nusbaum C."/>
            <person name="Birren B."/>
        </authorList>
    </citation>
    <scope>NUCLEOTIDE SEQUENCE [LARGE SCALE GENOMIC DNA]</scope>
    <source>
        <strain evidence="1 2">3_1_6</strain>
    </source>
</reference>
<proteinExistence type="predicted"/>
<dbReference type="STRING" id="563192.HMPREF0179_05159"/>
<keyword evidence="2" id="KW-1185">Reference proteome</keyword>
<sequence>MKGACSRMERALLVWASEIRVGLQSLFSCREKWPWNRSRWLENEAVVKTAVSLSRFCSGNVVAVSRNENFLKLRSLLECQRT</sequence>
<dbReference type="HOGENOM" id="CLU_2551528_0_0_7"/>
<dbReference type="AlphaFoldDB" id="S2KT39"/>
<protein>
    <submittedName>
        <fullName evidence="1">Uncharacterized protein</fullName>
    </submittedName>
</protein>
<accession>S2KT39</accession>
<dbReference type="EMBL" id="ADCP02000001">
    <property type="protein sequence ID" value="EPC05875.1"/>
    <property type="molecule type" value="Genomic_DNA"/>
</dbReference>
<reference evidence="1 2" key="2">
    <citation type="submission" date="2013-04" db="EMBL/GenBank/DDBJ databases">
        <title>The Genome Sequence of Bilophila wadsworthia 3_1_6.</title>
        <authorList>
            <consortium name="The Broad Institute Genomics Platform"/>
            <person name="Earl A."/>
            <person name="Ward D."/>
            <person name="Feldgarden M."/>
            <person name="Gevers D."/>
            <person name="Sibley C."/>
            <person name="Strauss J."/>
            <person name="Allen-Vercoe E."/>
            <person name="Walker B."/>
            <person name="Young S."/>
            <person name="Zeng Q."/>
            <person name="Gargeya S."/>
            <person name="Fitzgerald M."/>
            <person name="Haas B."/>
            <person name="Abouelleil A."/>
            <person name="Allen A.W."/>
            <person name="Alvarado L."/>
            <person name="Arachchi H.M."/>
            <person name="Berlin A.M."/>
            <person name="Chapman S.B."/>
            <person name="Gainer-Dewar J."/>
            <person name="Goldberg J."/>
            <person name="Griggs A."/>
            <person name="Gujja S."/>
            <person name="Hansen M."/>
            <person name="Howarth C."/>
            <person name="Imamovic A."/>
            <person name="Ireland A."/>
            <person name="Larimer J."/>
            <person name="McCowan C."/>
            <person name="Murphy C."/>
            <person name="Pearson M."/>
            <person name="Poon T.W."/>
            <person name="Priest M."/>
            <person name="Roberts A."/>
            <person name="Saif S."/>
            <person name="Shea T."/>
            <person name="Sisk P."/>
            <person name="Sykes S."/>
            <person name="Wortman J."/>
            <person name="Nusbaum C."/>
            <person name="Birren B."/>
        </authorList>
    </citation>
    <scope>NUCLEOTIDE SEQUENCE [LARGE SCALE GENOMIC DNA]</scope>
    <source>
        <strain evidence="1 2">3_1_6</strain>
    </source>
</reference>
<evidence type="ECO:0000313" key="1">
    <source>
        <dbReference type="EMBL" id="EPC05875.1"/>
    </source>
</evidence>
<evidence type="ECO:0000313" key="2">
    <source>
        <dbReference type="Proteomes" id="UP000006034"/>
    </source>
</evidence>
<dbReference type="Proteomes" id="UP000006034">
    <property type="component" value="Unassembled WGS sequence"/>
</dbReference>
<organism evidence="1 2">
    <name type="scientific">Bilophila wadsworthia (strain 3_1_6)</name>
    <dbReference type="NCBI Taxonomy" id="563192"/>
    <lineage>
        <taxon>Bacteria</taxon>
        <taxon>Pseudomonadati</taxon>
        <taxon>Thermodesulfobacteriota</taxon>
        <taxon>Desulfovibrionia</taxon>
        <taxon>Desulfovibrionales</taxon>
        <taxon>Desulfovibrionaceae</taxon>
        <taxon>Bilophila</taxon>
    </lineage>
</organism>